<comment type="caution">
    <text evidence="2">The sequence shown here is derived from an EMBL/GenBank/DDBJ whole genome shotgun (WGS) entry which is preliminary data.</text>
</comment>
<reference evidence="3" key="1">
    <citation type="journal article" date="2019" name="Int. J. Syst. Evol. Microbiol.">
        <title>The Global Catalogue of Microorganisms (GCM) 10K type strain sequencing project: providing services to taxonomists for standard genome sequencing and annotation.</title>
        <authorList>
            <consortium name="The Broad Institute Genomics Platform"/>
            <consortium name="The Broad Institute Genome Sequencing Center for Infectious Disease"/>
            <person name="Wu L."/>
            <person name="Ma J."/>
        </authorList>
    </citation>
    <scope>NUCLEOTIDE SEQUENCE [LARGE SCALE GENOMIC DNA]</scope>
    <source>
        <strain evidence="3">CCM 8980</strain>
    </source>
</reference>
<gene>
    <name evidence="2" type="ORF">ACFQ4P_10345</name>
</gene>
<keyword evidence="1" id="KW-0472">Membrane</keyword>
<keyword evidence="1" id="KW-1133">Transmembrane helix</keyword>
<feature type="transmembrane region" description="Helical" evidence="1">
    <location>
        <begin position="150"/>
        <end position="169"/>
    </location>
</feature>
<accession>A0ABW4CKI8</accession>
<evidence type="ECO:0000256" key="1">
    <source>
        <dbReference type="SAM" id="Phobius"/>
    </source>
</evidence>
<evidence type="ECO:0000313" key="2">
    <source>
        <dbReference type="EMBL" id="MFD1430639.1"/>
    </source>
</evidence>
<proteinExistence type="predicted"/>
<feature type="transmembrane region" description="Helical" evidence="1">
    <location>
        <begin position="20"/>
        <end position="49"/>
    </location>
</feature>
<dbReference type="Pfam" id="PF04854">
    <property type="entry name" value="DUF624"/>
    <property type="match status" value="1"/>
</dbReference>
<feature type="transmembrane region" description="Helical" evidence="1">
    <location>
        <begin position="175"/>
        <end position="194"/>
    </location>
</feature>
<evidence type="ECO:0000313" key="3">
    <source>
        <dbReference type="Proteomes" id="UP001597196"/>
    </source>
</evidence>
<dbReference type="InterPro" id="IPR006938">
    <property type="entry name" value="DUF624"/>
</dbReference>
<feature type="transmembrane region" description="Helical" evidence="1">
    <location>
        <begin position="104"/>
        <end position="129"/>
    </location>
</feature>
<name>A0ABW4CKI8_9LACO</name>
<protein>
    <submittedName>
        <fullName evidence="2">DUF624 domain-containing protein</fullName>
    </submittedName>
</protein>
<feature type="transmembrane region" description="Helical" evidence="1">
    <location>
        <begin position="76"/>
        <end position="98"/>
    </location>
</feature>
<dbReference type="Proteomes" id="UP001597196">
    <property type="component" value="Unassembled WGS sequence"/>
</dbReference>
<keyword evidence="1" id="KW-0812">Transmembrane</keyword>
<dbReference type="RefSeq" id="WP_203627947.1">
    <property type="nucleotide sequence ID" value="NZ_BOLQ01000016.1"/>
</dbReference>
<sequence length="201" mass="22855">MKQLFSTDSRLYKILNTGTILLELNLLVLLGSLPLVTVGASLTAMYTVLFKLRSHELGGLWTTFWQAYRQEWKKTIGLWLLLAASLAALFLAIWWIAVQVKASILVMVPLLLVLAMILLMSGYLFPLSARYEAGIGQTLKNAFTLSLQNVIESIVIFMLTVIITIYVPIFQWKLLFLWVFFGFSLTGYLQCAMLERVFAQY</sequence>
<organism evidence="2 3">
    <name type="scientific">Lacticaseibacillus mingshuiensis</name>
    <dbReference type="NCBI Taxonomy" id="2799574"/>
    <lineage>
        <taxon>Bacteria</taxon>
        <taxon>Bacillati</taxon>
        <taxon>Bacillota</taxon>
        <taxon>Bacilli</taxon>
        <taxon>Lactobacillales</taxon>
        <taxon>Lactobacillaceae</taxon>
        <taxon>Lacticaseibacillus</taxon>
    </lineage>
</organism>
<dbReference type="EMBL" id="JBHTOC010000015">
    <property type="protein sequence ID" value="MFD1430639.1"/>
    <property type="molecule type" value="Genomic_DNA"/>
</dbReference>
<keyword evidence="3" id="KW-1185">Reference proteome</keyword>